<dbReference type="RefSeq" id="WP_092650597.1">
    <property type="nucleotide sequence ID" value="NZ_FOHA01000003.1"/>
</dbReference>
<dbReference type="Pfam" id="PF25058">
    <property type="entry name" value="ARM_TT21"/>
    <property type="match status" value="1"/>
</dbReference>
<accession>A0A1H9R8W8</accession>
<dbReference type="OrthoDB" id="2080803at2"/>
<feature type="repeat" description="TPR" evidence="3">
    <location>
        <begin position="204"/>
        <end position="237"/>
    </location>
</feature>
<dbReference type="Gene3D" id="1.25.40.10">
    <property type="entry name" value="Tetratricopeptide repeat domain"/>
    <property type="match status" value="3"/>
</dbReference>
<dbReference type="InterPro" id="IPR011990">
    <property type="entry name" value="TPR-like_helical_dom_sf"/>
</dbReference>
<proteinExistence type="predicted"/>
<evidence type="ECO:0000256" key="2">
    <source>
        <dbReference type="ARBA" id="ARBA00022803"/>
    </source>
</evidence>
<dbReference type="EMBL" id="FOHA01000003">
    <property type="protein sequence ID" value="SER68975.1"/>
    <property type="molecule type" value="Genomic_DNA"/>
</dbReference>
<dbReference type="Pfam" id="PF14559">
    <property type="entry name" value="TPR_19"/>
    <property type="match status" value="1"/>
</dbReference>
<dbReference type="SUPFAM" id="SSF48452">
    <property type="entry name" value="TPR-like"/>
    <property type="match status" value="2"/>
</dbReference>
<reference evidence="4 5" key="1">
    <citation type="submission" date="2016-10" db="EMBL/GenBank/DDBJ databases">
        <authorList>
            <person name="de Groot N.N."/>
        </authorList>
    </citation>
    <scope>NUCLEOTIDE SEQUENCE [LARGE SCALE GENOMIC DNA]</scope>
    <source>
        <strain evidence="4 5">DSM 13760</strain>
    </source>
</reference>
<dbReference type="AlphaFoldDB" id="A0A1H9R8W8"/>
<feature type="repeat" description="TPR" evidence="3">
    <location>
        <begin position="272"/>
        <end position="305"/>
    </location>
</feature>
<organism evidence="4 5">
    <name type="scientific">Isobaculum melis</name>
    <dbReference type="NCBI Taxonomy" id="142588"/>
    <lineage>
        <taxon>Bacteria</taxon>
        <taxon>Bacillati</taxon>
        <taxon>Bacillota</taxon>
        <taxon>Bacilli</taxon>
        <taxon>Lactobacillales</taxon>
        <taxon>Carnobacteriaceae</taxon>
        <taxon>Isobaculum</taxon>
    </lineage>
</organism>
<dbReference type="InterPro" id="IPR051012">
    <property type="entry name" value="CellSynth/LPSAsmb/PSIAsmb"/>
</dbReference>
<dbReference type="STRING" id="142588.SAMN04488559_103124"/>
<keyword evidence="2 3" id="KW-0802">TPR repeat</keyword>
<evidence type="ECO:0000313" key="5">
    <source>
        <dbReference type="Proteomes" id="UP000198948"/>
    </source>
</evidence>
<keyword evidence="5" id="KW-1185">Reference proteome</keyword>
<gene>
    <name evidence="4" type="ORF">SAMN04488559_103124</name>
</gene>
<dbReference type="SMART" id="SM00028">
    <property type="entry name" value="TPR"/>
    <property type="match status" value="8"/>
</dbReference>
<protein>
    <submittedName>
        <fullName evidence="4">Tetratricopeptide repeat-containing protein</fullName>
    </submittedName>
</protein>
<evidence type="ECO:0000313" key="4">
    <source>
        <dbReference type="EMBL" id="SER68975.1"/>
    </source>
</evidence>
<dbReference type="PANTHER" id="PTHR45586">
    <property type="entry name" value="TPR REPEAT-CONTAINING PROTEIN PA4667"/>
    <property type="match status" value="1"/>
</dbReference>
<sequence length="422" mass="48465">MTPSEKMLAALQNNDLEHAERHFKEALALDDPETLYGLADALYQLGFLDETKQIYEQLLVLFPEEEELKIGLAEIAIEADELSEAMLLLEEIPAESAAYPQALLVLADLYQVQGLYEVSEQKLEIASNLLPDEPIIEFAQAELFFTTGKYAQSIRIYQELLKQGVDEIGGIYLAQRIASSYSALADFENALPYFEQALEQHEEINTLFEYGFTNMQAKQYKRAAEVFSQLKELDPSYTSLYPYLGRALEEEQQLEKALEVMQEGIRLDEFNPELFEYAGKLALKLDNEELAEDYFRQAVLLDPEKVTAALELNNLLLKQERFEDAIEISNIALENEEIDAQFYWNLGIAYEGLEDYEKAYQSYHEAAERFKENKDFLKQYGTFLREDGKLTEAKQILGRYLEMEPTDDEIADLYSSINGESF</sequence>
<dbReference type="InterPro" id="IPR019734">
    <property type="entry name" value="TPR_rpt"/>
</dbReference>
<dbReference type="PROSITE" id="PS50005">
    <property type="entry name" value="TPR"/>
    <property type="match status" value="4"/>
</dbReference>
<feature type="repeat" description="TPR" evidence="3">
    <location>
        <begin position="340"/>
        <end position="373"/>
    </location>
</feature>
<feature type="repeat" description="TPR" evidence="3">
    <location>
        <begin position="238"/>
        <end position="271"/>
    </location>
</feature>
<dbReference type="Proteomes" id="UP000198948">
    <property type="component" value="Unassembled WGS sequence"/>
</dbReference>
<keyword evidence="1" id="KW-0677">Repeat</keyword>
<dbReference type="Pfam" id="PF13432">
    <property type="entry name" value="TPR_16"/>
    <property type="match status" value="2"/>
</dbReference>
<name>A0A1H9R8W8_9LACT</name>
<evidence type="ECO:0000256" key="1">
    <source>
        <dbReference type="ARBA" id="ARBA00022737"/>
    </source>
</evidence>
<dbReference type="PANTHER" id="PTHR45586:SF15">
    <property type="entry name" value="TPR REPEAT-CONTAINING PROTEIN YPIA"/>
    <property type="match status" value="1"/>
</dbReference>
<evidence type="ECO:0000256" key="3">
    <source>
        <dbReference type="PROSITE-ProRule" id="PRU00339"/>
    </source>
</evidence>